<organism evidence="18 19">
    <name type="scientific">Loxia leucoptera</name>
    <name type="common">White-winged crossbill</name>
    <dbReference type="NCBI Taxonomy" id="96539"/>
    <lineage>
        <taxon>Eukaryota</taxon>
        <taxon>Metazoa</taxon>
        <taxon>Chordata</taxon>
        <taxon>Craniata</taxon>
        <taxon>Vertebrata</taxon>
        <taxon>Euteleostomi</taxon>
        <taxon>Archelosauria</taxon>
        <taxon>Archosauria</taxon>
        <taxon>Dinosauria</taxon>
        <taxon>Saurischia</taxon>
        <taxon>Theropoda</taxon>
        <taxon>Coelurosauria</taxon>
        <taxon>Aves</taxon>
        <taxon>Neognathae</taxon>
        <taxon>Neoaves</taxon>
        <taxon>Telluraves</taxon>
        <taxon>Australaves</taxon>
        <taxon>Passeriformes</taxon>
        <taxon>Passeroidea</taxon>
        <taxon>Fringillidae</taxon>
        <taxon>Carduelinae</taxon>
        <taxon>Loxia</taxon>
    </lineage>
</organism>
<evidence type="ECO:0000256" key="12">
    <source>
        <dbReference type="ARBA" id="ARBA00023180"/>
    </source>
</evidence>
<evidence type="ECO:0000256" key="4">
    <source>
        <dbReference type="ARBA" id="ARBA00022692"/>
    </source>
</evidence>
<keyword evidence="11 16" id="KW-0472">Membrane</keyword>
<dbReference type="EMBL" id="VWZM01012406">
    <property type="protein sequence ID" value="NXH05147.1"/>
    <property type="molecule type" value="Genomic_DNA"/>
</dbReference>
<evidence type="ECO:0000256" key="10">
    <source>
        <dbReference type="ARBA" id="ARBA00023065"/>
    </source>
</evidence>
<dbReference type="FunFam" id="1.10.150.50:FF:000009">
    <property type="entry name" value="Stromal interaction molecule 1"/>
    <property type="match status" value="1"/>
</dbReference>
<dbReference type="InterPro" id="IPR037608">
    <property type="entry name" value="STIM1/2"/>
</dbReference>
<proteinExistence type="predicted"/>
<dbReference type="InterPro" id="IPR032393">
    <property type="entry name" value="SOAR_STIM1/2"/>
</dbReference>
<dbReference type="InterPro" id="IPR037609">
    <property type="entry name" value="STIM1_SAM"/>
</dbReference>
<keyword evidence="9 14" id="KW-0175">Coiled coil</keyword>
<evidence type="ECO:0000313" key="18">
    <source>
        <dbReference type="EMBL" id="NXH05147.1"/>
    </source>
</evidence>
<reference evidence="18 19" key="1">
    <citation type="submission" date="2019-09" db="EMBL/GenBank/DDBJ databases">
        <title>Bird 10,000 Genomes (B10K) Project - Family phase.</title>
        <authorList>
            <person name="Zhang G."/>
        </authorList>
    </citation>
    <scope>NUCLEOTIDE SEQUENCE [LARGE SCALE GENOMIC DNA]</scope>
    <source>
        <strain evidence="18">B10K-DU-001-19</strain>
        <tissue evidence="18">Muscle</tissue>
    </source>
</reference>
<dbReference type="GO" id="GO:0002115">
    <property type="term" value="P:store-operated calcium entry"/>
    <property type="evidence" value="ECO:0007669"/>
    <property type="project" value="TreeGrafter"/>
</dbReference>
<evidence type="ECO:0000256" key="9">
    <source>
        <dbReference type="ARBA" id="ARBA00023054"/>
    </source>
</evidence>
<evidence type="ECO:0000256" key="6">
    <source>
        <dbReference type="ARBA" id="ARBA00022729"/>
    </source>
</evidence>
<evidence type="ECO:0000256" key="11">
    <source>
        <dbReference type="ARBA" id="ARBA00023136"/>
    </source>
</evidence>
<sequence>PAEFCRIDKALCHDEDEQLSFEAVRNIHKQMDDDANGNVDVEESDEFLREDLNYHDPAVKHSTFHGEDKLISVEDLWKAWKTSEVYNWTVDEVVQWLISYVELPQYEETFRKLQLSGHAMPRLAVNNATMMGTVLKMTDRSHRQKLQLKALDTVLFGPPLLTRHNHLKDFMLVVSIVIGVGGCWFAYIQNRYSKEHMKKMMKDLEGLHRAEQSLHDLQERLQKAQEEHRSVEVEKVHLEKKLQDEISIAKQEAHRLRELREGTENELSRQKYAEQELEQVRMALKNAEKELESHCSWAAPEALQKWLQLTHEVEVQYYNIKKQNAEKQLLVAKEGAEKIKKKRNTLFGTFHVAHSSSLDDVDHKILTAKAHPVPPLPWQGHLPLCQAAPAPVSSLALGTARDPGAAPAALGTLDSLIQARAVWGSRREQALWAMPYPHCPPCVVAAPALPSTVRQRLVEPQHGHGSQRDLTRCDSDSSIPHLSDHQRIPSSAPKLLAARPTLLTRSMEEAVPGPPGPGAPTPNGGSRHGEPSALAALQERLPESPMVMKKMMTVNHGMEKSSSLGEISHPTAGKPSHSDSSRSHSPSSTDPDTPSPISDCRPSGARNTRIPQLAAKKSPGDEDSSLTGDEVDLGQSKKKFPLKIFKKPKK</sequence>
<feature type="compositionally biased region" description="Low complexity" evidence="15">
    <location>
        <begin position="583"/>
        <end position="599"/>
    </location>
</feature>
<dbReference type="GO" id="GO:0005886">
    <property type="term" value="C:plasma membrane"/>
    <property type="evidence" value="ECO:0007669"/>
    <property type="project" value="TreeGrafter"/>
</dbReference>
<evidence type="ECO:0000256" key="3">
    <source>
        <dbReference type="ARBA" id="ARBA00022568"/>
    </source>
</evidence>
<feature type="non-terminal residue" evidence="18">
    <location>
        <position position="650"/>
    </location>
</feature>
<keyword evidence="7" id="KW-0106">Calcium</keyword>
<keyword evidence="3" id="KW-0109">Calcium transport</keyword>
<dbReference type="Pfam" id="PF25578">
    <property type="entry name" value="EF-hand_STIM1"/>
    <property type="match status" value="1"/>
</dbReference>
<dbReference type="InterPro" id="IPR001660">
    <property type="entry name" value="SAM"/>
</dbReference>
<dbReference type="Proteomes" id="UP000573793">
    <property type="component" value="Unassembled WGS sequence"/>
</dbReference>
<dbReference type="Gene3D" id="1.10.287.3550">
    <property type="match status" value="1"/>
</dbReference>
<keyword evidence="1" id="KW-0813">Transport</keyword>
<keyword evidence="19" id="KW-1185">Reference proteome</keyword>
<dbReference type="PANTHER" id="PTHR15136:SF9">
    <property type="entry name" value="STROMAL INTERACTION MOLECULE 1"/>
    <property type="match status" value="1"/>
</dbReference>
<keyword evidence="6" id="KW-0732">Signal</keyword>
<evidence type="ECO:0000256" key="14">
    <source>
        <dbReference type="SAM" id="Coils"/>
    </source>
</evidence>
<dbReference type="CDD" id="cd11722">
    <property type="entry name" value="SOAR"/>
    <property type="match status" value="1"/>
</dbReference>
<keyword evidence="4 16" id="KW-0812">Transmembrane</keyword>
<feature type="region of interest" description="Disordered" evidence="15">
    <location>
        <begin position="507"/>
        <end position="532"/>
    </location>
</feature>
<dbReference type="PANTHER" id="PTHR15136">
    <property type="entry name" value="STROMAL INTERACTION MOLECULE HOMOLOG"/>
    <property type="match status" value="1"/>
</dbReference>
<evidence type="ECO:0000256" key="5">
    <source>
        <dbReference type="ARBA" id="ARBA00022723"/>
    </source>
</evidence>
<keyword evidence="8 16" id="KW-1133">Transmembrane helix</keyword>
<dbReference type="InterPro" id="IPR013761">
    <property type="entry name" value="SAM/pointed_sf"/>
</dbReference>
<dbReference type="CDD" id="cd09573">
    <property type="entry name" value="SAM_STIM1"/>
    <property type="match status" value="1"/>
</dbReference>
<feature type="coiled-coil region" evidence="14">
    <location>
        <begin position="207"/>
        <end position="294"/>
    </location>
</feature>
<evidence type="ECO:0000313" key="19">
    <source>
        <dbReference type="Proteomes" id="UP000573793"/>
    </source>
</evidence>
<feature type="region of interest" description="Disordered" evidence="15">
    <location>
        <begin position="557"/>
        <end position="650"/>
    </location>
</feature>
<evidence type="ECO:0000256" key="2">
    <source>
        <dbReference type="ARBA" id="ARBA00022553"/>
    </source>
</evidence>
<evidence type="ECO:0000259" key="17">
    <source>
        <dbReference type="PROSITE" id="PS50105"/>
    </source>
</evidence>
<evidence type="ECO:0000256" key="13">
    <source>
        <dbReference type="ARBA" id="ARBA00046288"/>
    </source>
</evidence>
<keyword evidence="10" id="KW-0406">Ion transport</keyword>
<evidence type="ECO:0000256" key="15">
    <source>
        <dbReference type="SAM" id="MobiDB-lite"/>
    </source>
</evidence>
<accession>A0A7K9GUE8</accession>
<comment type="subcellular location">
    <subcellularLocation>
        <location evidence="13">Endomembrane system</location>
        <topology evidence="13">Single-pass type I membrane protein</topology>
    </subcellularLocation>
</comment>
<dbReference type="PROSITE" id="PS50105">
    <property type="entry name" value="SAM_DOMAIN"/>
    <property type="match status" value="1"/>
</dbReference>
<dbReference type="GO" id="GO:0005246">
    <property type="term" value="F:calcium channel regulator activity"/>
    <property type="evidence" value="ECO:0007669"/>
    <property type="project" value="InterPro"/>
</dbReference>
<feature type="compositionally biased region" description="Basic residues" evidence="15">
    <location>
        <begin position="636"/>
        <end position="650"/>
    </location>
</feature>
<feature type="non-terminal residue" evidence="18">
    <location>
        <position position="1"/>
    </location>
</feature>
<dbReference type="Gene3D" id="1.10.150.50">
    <property type="entry name" value="Transcription Factor, Ets-1"/>
    <property type="match status" value="1"/>
</dbReference>
<dbReference type="GO" id="GO:0006874">
    <property type="term" value="P:intracellular calcium ion homeostasis"/>
    <property type="evidence" value="ECO:0007669"/>
    <property type="project" value="TreeGrafter"/>
</dbReference>
<dbReference type="GO" id="GO:0051049">
    <property type="term" value="P:regulation of transport"/>
    <property type="evidence" value="ECO:0007669"/>
    <property type="project" value="UniProtKB-ARBA"/>
</dbReference>
<dbReference type="Pfam" id="PF16533">
    <property type="entry name" value="SOAR"/>
    <property type="match status" value="1"/>
</dbReference>
<evidence type="ECO:0000256" key="8">
    <source>
        <dbReference type="ARBA" id="ARBA00022989"/>
    </source>
</evidence>
<dbReference type="AlphaFoldDB" id="A0A7K9GUE8"/>
<keyword evidence="5" id="KW-0479">Metal-binding</keyword>
<dbReference type="SMART" id="SM00454">
    <property type="entry name" value="SAM"/>
    <property type="match status" value="1"/>
</dbReference>
<feature type="transmembrane region" description="Helical" evidence="16">
    <location>
        <begin position="170"/>
        <end position="188"/>
    </location>
</feature>
<keyword evidence="2" id="KW-0597">Phosphoprotein</keyword>
<comment type="caution">
    <text evidence="18">The sequence shown here is derived from an EMBL/GenBank/DDBJ whole genome shotgun (WGS) entry which is preliminary data.</text>
</comment>
<dbReference type="Gene3D" id="1.10.238.180">
    <property type="match status" value="1"/>
</dbReference>
<dbReference type="Gene3D" id="1.20.5.340">
    <property type="match status" value="1"/>
</dbReference>
<evidence type="ECO:0000256" key="16">
    <source>
        <dbReference type="SAM" id="Phobius"/>
    </source>
</evidence>
<dbReference type="Pfam" id="PF07647">
    <property type="entry name" value="SAM_2"/>
    <property type="match status" value="1"/>
</dbReference>
<dbReference type="FunFam" id="1.10.238.180:FF:000001">
    <property type="entry name" value="Stromal interaction molecule 1"/>
    <property type="match status" value="1"/>
</dbReference>
<dbReference type="SUPFAM" id="SSF47769">
    <property type="entry name" value="SAM/Pointed domain"/>
    <property type="match status" value="1"/>
</dbReference>
<dbReference type="InterPro" id="IPR057835">
    <property type="entry name" value="EF-hand_STIM1/2"/>
</dbReference>
<feature type="domain" description="SAM" evidence="17">
    <location>
        <begin position="88"/>
        <end position="146"/>
    </location>
</feature>
<name>A0A7K9GUE8_LOXLE</name>
<keyword evidence="12" id="KW-0325">Glycoprotein</keyword>
<evidence type="ECO:0000256" key="7">
    <source>
        <dbReference type="ARBA" id="ARBA00022837"/>
    </source>
</evidence>
<dbReference type="FunFam" id="1.20.5.340:FF:000011">
    <property type="entry name" value="Stromal interaction molecule 1"/>
    <property type="match status" value="1"/>
</dbReference>
<gene>
    <name evidence="18" type="primary">Stim1</name>
    <name evidence="18" type="ORF">LOXLEU_R13010</name>
</gene>
<evidence type="ECO:0000256" key="1">
    <source>
        <dbReference type="ARBA" id="ARBA00022448"/>
    </source>
</evidence>
<protein>
    <submittedName>
        <fullName evidence="18">STIM1 protein</fullName>
    </submittedName>
</protein>
<feature type="compositionally biased region" description="Acidic residues" evidence="15">
    <location>
        <begin position="621"/>
        <end position="632"/>
    </location>
</feature>
<dbReference type="GO" id="GO:0005509">
    <property type="term" value="F:calcium ion binding"/>
    <property type="evidence" value="ECO:0007669"/>
    <property type="project" value="TreeGrafter"/>
</dbReference>
<feature type="region of interest" description="Disordered" evidence="15">
    <location>
        <begin position="456"/>
        <end position="494"/>
    </location>
</feature>
<feature type="compositionally biased region" description="Basic and acidic residues" evidence="15">
    <location>
        <begin position="456"/>
        <end position="475"/>
    </location>
</feature>
<dbReference type="GO" id="GO:0005783">
    <property type="term" value="C:endoplasmic reticulum"/>
    <property type="evidence" value="ECO:0007669"/>
    <property type="project" value="TreeGrafter"/>
</dbReference>